<name>A0ACC0NTU7_RHOML</name>
<keyword evidence="2" id="KW-1185">Reference proteome</keyword>
<evidence type="ECO:0000313" key="2">
    <source>
        <dbReference type="Proteomes" id="UP001062846"/>
    </source>
</evidence>
<sequence length="612" mass="68336">MELVETILNESGVTGSLEVPQRTSPVTPRTARQLKATGSDSDSVQSPNPASRTPKDRSLKVVDRRSPRSPASDQKKRPSKVSELESQLVQLQEELKKAKDQLSSSESYKKRAEEEAEEAKKQLAATSAMLKDSQQQLMELSDSDDARVQELRKISQERDRAWQSELEAVQKQHSMDSAALGSAMGEIQKLKMQLERVAESEAAQAKYAESAHAEIQNVRLELEETLSLVEHLKTQLSDCKESETRALGFVSETQMKLERAKETEKMLRSEGLNAMEACKLMAVELEQSKDRGNILEEHVGKLQANLDLANGEHEDPGKLKEELNKLKLEVAQLRSALDAAESRYQEEYIQSTLEIRSAYELAENTKLEASQKEAELDLKLMKATKEIEELKADLAAKETKLQSIFKENEGLSGEIEKNMWGESESLLVMEKKKFEEGLADLKASLLDKENELQSIKEENESMKFEIKKREVESNEAKDEALALAESAKAAEREALMKLGFLTEEADKSSRKVARVTEQLDASQAANAEMEAELRRLKVQSDQWRKAAEAAAAMLSTGNDNGKYVERTGSLDYHTIGGKLGSPFSEDLDDESPKKKNGGVFKKIGVMLKKGQK</sequence>
<evidence type="ECO:0000313" key="1">
    <source>
        <dbReference type="EMBL" id="KAI8556396.1"/>
    </source>
</evidence>
<dbReference type="Proteomes" id="UP001062846">
    <property type="component" value="Chromosome 5"/>
</dbReference>
<reference evidence="1" key="1">
    <citation type="submission" date="2022-02" db="EMBL/GenBank/DDBJ databases">
        <title>Plant Genome Project.</title>
        <authorList>
            <person name="Zhang R.-G."/>
        </authorList>
    </citation>
    <scope>NUCLEOTIDE SEQUENCE</scope>
    <source>
        <strain evidence="1">AT1</strain>
    </source>
</reference>
<organism evidence="1 2">
    <name type="scientific">Rhododendron molle</name>
    <name type="common">Chinese azalea</name>
    <name type="synonym">Azalea mollis</name>
    <dbReference type="NCBI Taxonomy" id="49168"/>
    <lineage>
        <taxon>Eukaryota</taxon>
        <taxon>Viridiplantae</taxon>
        <taxon>Streptophyta</taxon>
        <taxon>Embryophyta</taxon>
        <taxon>Tracheophyta</taxon>
        <taxon>Spermatophyta</taxon>
        <taxon>Magnoliopsida</taxon>
        <taxon>eudicotyledons</taxon>
        <taxon>Gunneridae</taxon>
        <taxon>Pentapetalae</taxon>
        <taxon>asterids</taxon>
        <taxon>Ericales</taxon>
        <taxon>Ericaceae</taxon>
        <taxon>Ericoideae</taxon>
        <taxon>Rhodoreae</taxon>
        <taxon>Rhododendron</taxon>
    </lineage>
</organism>
<gene>
    <name evidence="1" type="ORF">RHMOL_Rhmol05G0249600</name>
</gene>
<accession>A0ACC0NTU7</accession>
<protein>
    <submittedName>
        <fullName evidence="1">Uncharacterized protein</fullName>
    </submittedName>
</protein>
<comment type="caution">
    <text evidence="1">The sequence shown here is derived from an EMBL/GenBank/DDBJ whole genome shotgun (WGS) entry which is preliminary data.</text>
</comment>
<proteinExistence type="predicted"/>
<dbReference type="EMBL" id="CM046392">
    <property type="protein sequence ID" value="KAI8556396.1"/>
    <property type="molecule type" value="Genomic_DNA"/>
</dbReference>